<evidence type="ECO:0000313" key="2">
    <source>
        <dbReference type="Proteomes" id="UP000317650"/>
    </source>
</evidence>
<accession>A0A4S8JC18</accession>
<proteinExistence type="predicted"/>
<name>A0A4S8JC18_MUSBA</name>
<keyword evidence="2" id="KW-1185">Reference proteome</keyword>
<dbReference type="EMBL" id="PYDT01000005">
    <property type="protein sequence ID" value="THU59317.1"/>
    <property type="molecule type" value="Genomic_DNA"/>
</dbReference>
<dbReference type="AlphaFoldDB" id="A0A4S8JC18"/>
<protein>
    <submittedName>
        <fullName evidence="1">Uncharacterized protein</fullName>
    </submittedName>
</protein>
<dbReference type="Proteomes" id="UP000317650">
    <property type="component" value="Chromosome 7"/>
</dbReference>
<comment type="caution">
    <text evidence="1">The sequence shown here is derived from an EMBL/GenBank/DDBJ whole genome shotgun (WGS) entry which is preliminary data.</text>
</comment>
<organism evidence="1 2">
    <name type="scientific">Musa balbisiana</name>
    <name type="common">Banana</name>
    <dbReference type="NCBI Taxonomy" id="52838"/>
    <lineage>
        <taxon>Eukaryota</taxon>
        <taxon>Viridiplantae</taxon>
        <taxon>Streptophyta</taxon>
        <taxon>Embryophyta</taxon>
        <taxon>Tracheophyta</taxon>
        <taxon>Spermatophyta</taxon>
        <taxon>Magnoliopsida</taxon>
        <taxon>Liliopsida</taxon>
        <taxon>Zingiberales</taxon>
        <taxon>Musaceae</taxon>
        <taxon>Musa</taxon>
    </lineage>
</organism>
<gene>
    <name evidence="1" type="ORF">C4D60_Mb07t00880</name>
</gene>
<reference evidence="1 2" key="1">
    <citation type="journal article" date="2019" name="Nat. Plants">
        <title>Genome sequencing of Musa balbisiana reveals subgenome evolution and function divergence in polyploid bananas.</title>
        <authorList>
            <person name="Yao X."/>
        </authorList>
    </citation>
    <scope>NUCLEOTIDE SEQUENCE [LARGE SCALE GENOMIC DNA]</scope>
    <source>
        <strain evidence="2">cv. DH-PKW</strain>
        <tissue evidence="1">Leaves</tissue>
    </source>
</reference>
<evidence type="ECO:0000313" key="1">
    <source>
        <dbReference type="EMBL" id="THU59317.1"/>
    </source>
</evidence>
<sequence>MHAGASDTEKKSDAEYVPVTPVEYRPVADVPAACGLLTSSARIAVCSATDPSKCETTKCCYETICNEAVNQPPTLHV</sequence>